<dbReference type="PANTHER" id="PTHR36700:SF1">
    <property type="entry name" value="CRISPR SYSTEM CMR SUBUNIT CMR4"/>
    <property type="match status" value="1"/>
</dbReference>
<dbReference type="RefSeq" id="WP_011813437.1">
    <property type="nucleotide sequence ID" value="NC_008789.1"/>
</dbReference>
<dbReference type="Pfam" id="PF03787">
    <property type="entry name" value="RAMPs"/>
    <property type="match status" value="1"/>
</dbReference>
<dbReference type="InterPro" id="IPR005537">
    <property type="entry name" value="RAMP_III_fam"/>
</dbReference>
<dbReference type="EMBL" id="CP000544">
    <property type="protein sequence ID" value="ABM61414.1"/>
    <property type="molecule type" value="Genomic_DNA"/>
</dbReference>
<dbReference type="OrthoDB" id="9789361at2"/>
<reference evidence="4" key="1">
    <citation type="submission" date="2006-12" db="EMBL/GenBank/DDBJ databases">
        <title>Complete sequence of Halorhodospira halophila SL1.</title>
        <authorList>
            <consortium name="US DOE Joint Genome Institute"/>
            <person name="Copeland A."/>
            <person name="Lucas S."/>
            <person name="Lapidus A."/>
            <person name="Barry K."/>
            <person name="Detter J.C."/>
            <person name="Glavina del Rio T."/>
            <person name="Hammon N."/>
            <person name="Israni S."/>
            <person name="Dalin E."/>
            <person name="Tice H."/>
            <person name="Pitluck S."/>
            <person name="Saunders E."/>
            <person name="Brettin T."/>
            <person name="Bruce D."/>
            <person name="Han C."/>
            <person name="Tapia R."/>
            <person name="Schmutz J."/>
            <person name="Larimer F."/>
            <person name="Land M."/>
            <person name="Hauser L."/>
            <person name="Kyrpides N."/>
            <person name="Mikhailova N."/>
            <person name="Hoff W."/>
            <person name="Richardson P."/>
        </authorList>
    </citation>
    <scope>NUCLEOTIDE SEQUENCE [LARGE SCALE GENOMIC DNA]</scope>
    <source>
        <strain evidence="4">DSM 244 / SL1</strain>
    </source>
</reference>
<dbReference type="eggNOG" id="COG1336">
    <property type="taxonomic scope" value="Bacteria"/>
</dbReference>
<evidence type="ECO:0000313" key="3">
    <source>
        <dbReference type="EMBL" id="ABM61414.1"/>
    </source>
</evidence>
<dbReference type="InterPro" id="IPR013410">
    <property type="entry name" value="CRISPR-assoc_RAMP_Cmr4"/>
</dbReference>
<feature type="domain" description="CRISPR type III-associated protein" evidence="2">
    <location>
        <begin position="10"/>
        <end position="295"/>
    </location>
</feature>
<evidence type="ECO:0000259" key="2">
    <source>
        <dbReference type="Pfam" id="PF03787"/>
    </source>
</evidence>
<keyword evidence="1" id="KW-0051">Antiviral defense</keyword>
<dbReference type="KEGG" id="hha:Hhal_0629"/>
<reference evidence="3 4" key="2">
    <citation type="journal article" date="2013" name="Stand. Genomic Sci.">
        <title>Complete genome sequence of Halorhodospira halophila SL1.</title>
        <authorList>
            <person name="Challacombe J.F."/>
            <person name="Majid S."/>
            <person name="Deole R."/>
            <person name="Brettin T.S."/>
            <person name="Bruce D."/>
            <person name="Delano S.F."/>
            <person name="Detter J.C."/>
            <person name="Gleasner C.D."/>
            <person name="Han C.S."/>
            <person name="Misra M."/>
            <person name="Reitenga K.G."/>
            <person name="Mikhailova N."/>
            <person name="Woyke T."/>
            <person name="Pitluck S."/>
            <person name="Nolan M."/>
            <person name="Land M.L."/>
            <person name="Saunders E."/>
            <person name="Tapia R."/>
            <person name="Lapidus A."/>
            <person name="Ivanova N."/>
            <person name="Hoff W.D."/>
        </authorList>
    </citation>
    <scope>NUCLEOTIDE SEQUENCE [LARGE SCALE GENOMIC DNA]</scope>
    <source>
        <strain evidence="4">DSM 244 / SL1</strain>
    </source>
</reference>
<evidence type="ECO:0000256" key="1">
    <source>
        <dbReference type="ARBA" id="ARBA00023118"/>
    </source>
</evidence>
<accession>A1WUQ2</accession>
<dbReference type="PANTHER" id="PTHR36700">
    <property type="entry name" value="CRISPR SYSTEM CMR SUBUNIT CMR4"/>
    <property type="match status" value="1"/>
</dbReference>
<dbReference type="HOGENOM" id="CLU_047795_0_0_6"/>
<keyword evidence="4" id="KW-1185">Reference proteome</keyword>
<proteinExistence type="predicted"/>
<dbReference type="GO" id="GO:0051607">
    <property type="term" value="P:defense response to virus"/>
    <property type="evidence" value="ECO:0007669"/>
    <property type="project" value="UniProtKB-KW"/>
</dbReference>
<protein>
    <submittedName>
        <fullName evidence="3">CRISPR-associated protein, Cmr4 family</fullName>
    </submittedName>
</protein>
<dbReference type="STRING" id="349124.Hhal_0629"/>
<name>A1WUQ2_HALHL</name>
<evidence type="ECO:0000313" key="4">
    <source>
        <dbReference type="Proteomes" id="UP000000647"/>
    </source>
</evidence>
<organism evidence="3 4">
    <name type="scientific">Halorhodospira halophila (strain DSM 244 / SL1)</name>
    <name type="common">Ectothiorhodospira halophila (strain DSM 244 / SL1)</name>
    <dbReference type="NCBI Taxonomy" id="349124"/>
    <lineage>
        <taxon>Bacteria</taxon>
        <taxon>Pseudomonadati</taxon>
        <taxon>Pseudomonadota</taxon>
        <taxon>Gammaproteobacteria</taxon>
        <taxon>Chromatiales</taxon>
        <taxon>Ectothiorhodospiraceae</taxon>
        <taxon>Halorhodospira</taxon>
    </lineage>
</organism>
<sequence>MFEKNAALFLYSVSPVHMGAGTATGVIDNPIQREVHTQHPSFAGSGLKGAIRHGFKALGGNPDQADQLFGPRQGDLHAGAVSLGDAQLVALPVRTRREGYAYATSPLALARLQRLLHQAGLQPEWTVPTLPQGEAARAPAAVTPEGLEALTADGGRLHLEVFELAAQAEPGVAAIGQWLAEHALSKDHGEYFRNKLARDLVILPETELNYFSRNAMVVEPHVRIDPKTGTADGSGLFYTENLPPESLLAAPVMASGDRSGERELDSAAVMAQLHTALDGNTLQIGGDATTGRGLVTARLVEKVS</sequence>
<dbReference type="AlphaFoldDB" id="A1WUQ2"/>
<gene>
    <name evidence="3" type="ordered locus">Hhal_0629</name>
</gene>
<dbReference type="Proteomes" id="UP000000647">
    <property type="component" value="Chromosome"/>
</dbReference>
<dbReference type="NCBIfam" id="TIGR02580">
    <property type="entry name" value="cas_RAMP_Cmr4"/>
    <property type="match status" value="1"/>
</dbReference>